<protein>
    <submittedName>
        <fullName evidence="2">Uncharacterized protein</fullName>
    </submittedName>
</protein>
<comment type="caution">
    <text evidence="2">The sequence shown here is derived from an EMBL/GenBank/DDBJ whole genome shotgun (WGS) entry which is preliminary data.</text>
</comment>
<reference evidence="2 3" key="1">
    <citation type="submission" date="2020-08" db="EMBL/GenBank/DDBJ databases">
        <title>Sequencing the genomes of 1000 actinobacteria strains.</title>
        <authorList>
            <person name="Klenk H.-P."/>
        </authorList>
    </citation>
    <scope>NUCLEOTIDE SEQUENCE [LARGE SCALE GENOMIC DNA]</scope>
    <source>
        <strain evidence="2 3">DSM 45272</strain>
    </source>
</reference>
<feature type="region of interest" description="Disordered" evidence="1">
    <location>
        <begin position="1"/>
        <end position="27"/>
    </location>
</feature>
<evidence type="ECO:0000256" key="1">
    <source>
        <dbReference type="SAM" id="MobiDB-lite"/>
    </source>
</evidence>
<proteinExistence type="predicted"/>
<feature type="region of interest" description="Disordered" evidence="1">
    <location>
        <begin position="35"/>
        <end position="54"/>
    </location>
</feature>
<dbReference type="RefSeq" id="WP_184892191.1">
    <property type="nucleotide sequence ID" value="NZ_JACHMX010000001.1"/>
</dbReference>
<accession>A0A841AV59</accession>
<name>A0A841AV59_9PSEU</name>
<keyword evidence="3" id="KW-1185">Reference proteome</keyword>
<dbReference type="EMBL" id="JACHMX010000001">
    <property type="protein sequence ID" value="MBB5850867.1"/>
    <property type="molecule type" value="Genomic_DNA"/>
</dbReference>
<dbReference type="AlphaFoldDB" id="A0A841AV59"/>
<organism evidence="2 3">
    <name type="scientific">Amycolatopsis umgeniensis</name>
    <dbReference type="NCBI Taxonomy" id="336628"/>
    <lineage>
        <taxon>Bacteria</taxon>
        <taxon>Bacillati</taxon>
        <taxon>Actinomycetota</taxon>
        <taxon>Actinomycetes</taxon>
        <taxon>Pseudonocardiales</taxon>
        <taxon>Pseudonocardiaceae</taxon>
        <taxon>Amycolatopsis</taxon>
    </lineage>
</organism>
<sequence>MPGTLTGGPDNSPARRRELGPARWTTGTFGAVRAERVPVMAGDPGTGDHPRRRT</sequence>
<dbReference type="Proteomes" id="UP000580861">
    <property type="component" value="Unassembled WGS sequence"/>
</dbReference>
<evidence type="ECO:0000313" key="3">
    <source>
        <dbReference type="Proteomes" id="UP000580861"/>
    </source>
</evidence>
<gene>
    <name evidence="2" type="ORF">HDA45_000954</name>
</gene>
<evidence type="ECO:0000313" key="2">
    <source>
        <dbReference type="EMBL" id="MBB5850867.1"/>
    </source>
</evidence>